<feature type="transmembrane region" description="Helical" evidence="2">
    <location>
        <begin position="100"/>
        <end position="119"/>
    </location>
</feature>
<proteinExistence type="predicted"/>
<evidence type="ECO:0000313" key="4">
    <source>
        <dbReference type="Proteomes" id="UP001142291"/>
    </source>
</evidence>
<feature type="transmembrane region" description="Helical" evidence="2">
    <location>
        <begin position="69"/>
        <end position="88"/>
    </location>
</feature>
<keyword evidence="2" id="KW-0812">Transmembrane</keyword>
<keyword evidence="4" id="KW-1185">Reference proteome</keyword>
<comment type="caution">
    <text evidence="3">The sequence shown here is derived from an EMBL/GenBank/DDBJ whole genome shotgun (WGS) entry which is preliminary data.</text>
</comment>
<protein>
    <submittedName>
        <fullName evidence="3">Uncharacterized protein</fullName>
    </submittedName>
</protein>
<keyword evidence="2" id="KW-1133">Transmembrane helix</keyword>
<dbReference type="RefSeq" id="WP_271202560.1">
    <property type="nucleotide sequence ID" value="NZ_BAAAUR010000001.1"/>
</dbReference>
<gene>
    <name evidence="3" type="ORF">GCM10017591_23000</name>
</gene>
<organism evidence="3 4">
    <name type="scientific">Microbacterium dextranolyticum</name>
    <dbReference type="NCBI Taxonomy" id="36806"/>
    <lineage>
        <taxon>Bacteria</taxon>
        <taxon>Bacillati</taxon>
        <taxon>Actinomycetota</taxon>
        <taxon>Actinomycetes</taxon>
        <taxon>Micrococcales</taxon>
        <taxon>Microbacteriaceae</taxon>
        <taxon>Microbacterium</taxon>
    </lineage>
</organism>
<feature type="region of interest" description="Disordered" evidence="1">
    <location>
        <begin position="1"/>
        <end position="29"/>
    </location>
</feature>
<evidence type="ECO:0000256" key="2">
    <source>
        <dbReference type="SAM" id="Phobius"/>
    </source>
</evidence>
<sequence length="333" mass="35213">MTDEKYAPESAETPQDSAAVTSVPEETPDPDVTFASVANAFAAATDGPDGVDQSAPPQYGVGPFSVREVALGGVWVVAFIVSFFPIFGELVGSRTVWSGGIDWVLTIGTPTVAVFLLLLRRLSPQGIRRVGSLGIDQFASVAFSVSAIIWLGILWSAFVSLAGQRLFVATWVVWVEFILMLAGVLLTVFAPLFPTIGEDFRHRPEVVAHRFASPARPVVARPVTERPTHAAAPAATAPTEGEPSSSVSDETVAFSPQDTAAVAEVISAPPASQAFWALAPVDRAVVDDAGQPLFTIGPTAWALVIEDRGDSFVVRHEDGRIGYLTDVSGVTRG</sequence>
<reference evidence="3" key="1">
    <citation type="journal article" date="2014" name="Int. J. Syst. Evol. Microbiol.">
        <title>Complete genome sequence of Corynebacterium casei LMG S-19264T (=DSM 44701T), isolated from a smear-ripened cheese.</title>
        <authorList>
            <consortium name="US DOE Joint Genome Institute (JGI-PGF)"/>
            <person name="Walter F."/>
            <person name="Albersmeier A."/>
            <person name="Kalinowski J."/>
            <person name="Ruckert C."/>
        </authorList>
    </citation>
    <scope>NUCLEOTIDE SEQUENCE</scope>
    <source>
        <strain evidence="3">VKM Ac-1940</strain>
    </source>
</reference>
<accession>A0A9W6HNT0</accession>
<dbReference type="EMBL" id="BSER01000009">
    <property type="protein sequence ID" value="GLJ96237.1"/>
    <property type="molecule type" value="Genomic_DNA"/>
</dbReference>
<name>A0A9W6HNT0_9MICO</name>
<evidence type="ECO:0000256" key="1">
    <source>
        <dbReference type="SAM" id="MobiDB-lite"/>
    </source>
</evidence>
<feature type="compositionally biased region" description="Low complexity" evidence="1">
    <location>
        <begin position="229"/>
        <end position="239"/>
    </location>
</feature>
<feature type="transmembrane region" description="Helical" evidence="2">
    <location>
        <begin position="171"/>
        <end position="193"/>
    </location>
</feature>
<dbReference type="AlphaFoldDB" id="A0A9W6HNT0"/>
<dbReference type="Proteomes" id="UP001142291">
    <property type="component" value="Unassembled WGS sequence"/>
</dbReference>
<feature type="transmembrane region" description="Helical" evidence="2">
    <location>
        <begin position="140"/>
        <end position="159"/>
    </location>
</feature>
<evidence type="ECO:0000313" key="3">
    <source>
        <dbReference type="EMBL" id="GLJ96237.1"/>
    </source>
</evidence>
<reference evidence="3" key="2">
    <citation type="submission" date="2023-01" db="EMBL/GenBank/DDBJ databases">
        <authorList>
            <person name="Sun Q."/>
            <person name="Evtushenko L."/>
        </authorList>
    </citation>
    <scope>NUCLEOTIDE SEQUENCE</scope>
    <source>
        <strain evidence="3">VKM Ac-1940</strain>
    </source>
</reference>
<keyword evidence="2" id="KW-0472">Membrane</keyword>
<feature type="compositionally biased region" description="Polar residues" evidence="1">
    <location>
        <begin position="242"/>
        <end position="251"/>
    </location>
</feature>
<feature type="region of interest" description="Disordered" evidence="1">
    <location>
        <begin position="227"/>
        <end position="251"/>
    </location>
</feature>